<feature type="compositionally biased region" description="Basic and acidic residues" evidence="1">
    <location>
        <begin position="54"/>
        <end position="65"/>
    </location>
</feature>
<feature type="compositionally biased region" description="Polar residues" evidence="1">
    <location>
        <begin position="66"/>
        <end position="83"/>
    </location>
</feature>
<evidence type="ECO:0000256" key="1">
    <source>
        <dbReference type="SAM" id="MobiDB-lite"/>
    </source>
</evidence>
<reference evidence="2 3" key="1">
    <citation type="submission" date="2019-05" db="EMBL/GenBank/DDBJ databases">
        <title>Another draft genome of Portunus trituberculatus and its Hox gene families provides insights of decapod evolution.</title>
        <authorList>
            <person name="Jeong J.-H."/>
            <person name="Song I."/>
            <person name="Kim S."/>
            <person name="Choi T."/>
            <person name="Kim D."/>
            <person name="Ryu S."/>
            <person name="Kim W."/>
        </authorList>
    </citation>
    <scope>NUCLEOTIDE SEQUENCE [LARGE SCALE GENOMIC DNA]</scope>
    <source>
        <tissue evidence="2">Muscle</tissue>
    </source>
</reference>
<proteinExistence type="predicted"/>
<sequence>MSLAKLRDKEEITQTQGTTAGRGAYRALILVTQRRPNLVKEAKLQTRAGIGGEEEARREAMEAEQSRGSGIQTLAHTTSTRQY</sequence>
<keyword evidence="3" id="KW-1185">Reference proteome</keyword>
<gene>
    <name evidence="2" type="ORF">E2C01_027680</name>
</gene>
<dbReference type="AlphaFoldDB" id="A0A5B7EM70"/>
<evidence type="ECO:0000313" key="2">
    <source>
        <dbReference type="EMBL" id="MPC34296.1"/>
    </source>
</evidence>
<accession>A0A5B7EM70</accession>
<dbReference type="Proteomes" id="UP000324222">
    <property type="component" value="Unassembled WGS sequence"/>
</dbReference>
<evidence type="ECO:0000313" key="3">
    <source>
        <dbReference type="Proteomes" id="UP000324222"/>
    </source>
</evidence>
<comment type="caution">
    <text evidence="2">The sequence shown here is derived from an EMBL/GenBank/DDBJ whole genome shotgun (WGS) entry which is preliminary data.</text>
</comment>
<feature type="region of interest" description="Disordered" evidence="1">
    <location>
        <begin position="49"/>
        <end position="83"/>
    </location>
</feature>
<name>A0A5B7EM70_PORTR</name>
<dbReference type="EMBL" id="VSRR010003025">
    <property type="protein sequence ID" value="MPC34296.1"/>
    <property type="molecule type" value="Genomic_DNA"/>
</dbReference>
<protein>
    <submittedName>
        <fullName evidence="2">Uncharacterized protein</fullName>
    </submittedName>
</protein>
<organism evidence="2 3">
    <name type="scientific">Portunus trituberculatus</name>
    <name type="common">Swimming crab</name>
    <name type="synonym">Neptunus trituberculatus</name>
    <dbReference type="NCBI Taxonomy" id="210409"/>
    <lineage>
        <taxon>Eukaryota</taxon>
        <taxon>Metazoa</taxon>
        <taxon>Ecdysozoa</taxon>
        <taxon>Arthropoda</taxon>
        <taxon>Crustacea</taxon>
        <taxon>Multicrustacea</taxon>
        <taxon>Malacostraca</taxon>
        <taxon>Eumalacostraca</taxon>
        <taxon>Eucarida</taxon>
        <taxon>Decapoda</taxon>
        <taxon>Pleocyemata</taxon>
        <taxon>Brachyura</taxon>
        <taxon>Eubrachyura</taxon>
        <taxon>Portunoidea</taxon>
        <taxon>Portunidae</taxon>
        <taxon>Portuninae</taxon>
        <taxon>Portunus</taxon>
    </lineage>
</organism>